<keyword evidence="1" id="KW-0540">Nuclease</keyword>
<gene>
    <name evidence="1" type="ORF">pC5.8d_762</name>
</gene>
<sequence>MLQLSLPPIGHRALYDECVLQTQRNADRQILVGLGDRIQAAGAAFTQAVGDGNLAGMAPIELNDHEDGLVRNLYDSRLVDKDGCGRWAYDKIRNSARFCPYCTFGEVYEVDHFLPKSSFRELNICPTNLVPICHPCNHIKRSELPQQPDAYFLNPYFDLLPSIRWLFADLSFESGGPVLDFRVELDPALYGNLAGRLSYHFKALALDRRFRNRAANVLVEIESDLADKFEELGAVGMREHFQSESDRHFDRHGNSLEAAAYQATAVNEDFCGGRLKN</sequence>
<proteinExistence type="predicted"/>
<dbReference type="Gene3D" id="1.10.30.50">
    <property type="match status" value="1"/>
</dbReference>
<dbReference type="EMBL" id="MK318974">
    <property type="protein sequence ID" value="QCL10065.1"/>
    <property type="molecule type" value="Genomic_DNA"/>
</dbReference>
<accession>A0A7S4ZU10</accession>
<name>A0A7S4ZU10_RHIRH</name>
<keyword evidence="1" id="KW-0255">Endonuclease</keyword>
<keyword evidence="1" id="KW-0614">Plasmid</keyword>
<keyword evidence="1" id="KW-0378">Hydrolase</keyword>
<protein>
    <submittedName>
        <fullName evidence="1">HNH endonuclease family protein</fullName>
    </submittedName>
</protein>
<organism evidence="1">
    <name type="scientific">Rhizobium rhizogenes</name>
    <name type="common">Agrobacterium rhizogenes</name>
    <dbReference type="NCBI Taxonomy" id="359"/>
    <lineage>
        <taxon>Bacteria</taxon>
        <taxon>Pseudomonadati</taxon>
        <taxon>Pseudomonadota</taxon>
        <taxon>Alphaproteobacteria</taxon>
        <taxon>Hyphomicrobiales</taxon>
        <taxon>Rhizobiaceae</taxon>
        <taxon>Rhizobium/Agrobacterium group</taxon>
        <taxon>Rhizobium</taxon>
    </lineage>
</organism>
<dbReference type="GO" id="GO:0004519">
    <property type="term" value="F:endonuclease activity"/>
    <property type="evidence" value="ECO:0007669"/>
    <property type="project" value="UniProtKB-KW"/>
</dbReference>
<dbReference type="AlphaFoldDB" id="A0A7S4ZU10"/>
<reference evidence="1" key="1">
    <citation type="submission" date="2018-12" db="EMBL/GenBank/DDBJ databases">
        <title>Three Rhizobium rhizogenes strains isolated from the same crown gall tumor carry diverse plasmids.</title>
        <authorList>
            <person name="Pulawska J."/>
            <person name="Kuzmanovic N."/>
        </authorList>
    </citation>
    <scope>NUCLEOTIDE SEQUENCE</scope>
    <source>
        <strain evidence="1">Colt5.8</strain>
        <plasmid evidence="1">pColt5.8d</plasmid>
    </source>
</reference>
<dbReference type="InterPro" id="IPR003615">
    <property type="entry name" value="HNH_nuc"/>
</dbReference>
<evidence type="ECO:0000313" key="1">
    <source>
        <dbReference type="EMBL" id="QCL10065.1"/>
    </source>
</evidence>
<dbReference type="RefSeq" id="WP_200985160.1">
    <property type="nucleotide sequence ID" value="NZ_MK318974.1"/>
</dbReference>
<geneLocation type="plasmid" evidence="1">
    <name>pColt5.8d</name>
</geneLocation>
<dbReference type="CDD" id="cd00085">
    <property type="entry name" value="HNHc"/>
    <property type="match status" value="1"/>
</dbReference>